<organism evidence="2 3">
    <name type="scientific">Neolewinella lacunae</name>
    <dbReference type="NCBI Taxonomy" id="1517758"/>
    <lineage>
        <taxon>Bacteria</taxon>
        <taxon>Pseudomonadati</taxon>
        <taxon>Bacteroidota</taxon>
        <taxon>Saprospiria</taxon>
        <taxon>Saprospirales</taxon>
        <taxon>Lewinellaceae</taxon>
        <taxon>Neolewinella</taxon>
    </lineage>
</organism>
<dbReference type="AlphaFoldDB" id="A0A923PH63"/>
<dbReference type="EMBL" id="JACSIT010000058">
    <property type="protein sequence ID" value="MBC6993209.1"/>
    <property type="molecule type" value="Genomic_DNA"/>
</dbReference>
<protein>
    <submittedName>
        <fullName evidence="2">Uncharacterized protein</fullName>
    </submittedName>
</protein>
<keyword evidence="1" id="KW-0732">Signal</keyword>
<dbReference type="Proteomes" id="UP000650081">
    <property type="component" value="Unassembled WGS sequence"/>
</dbReference>
<evidence type="ECO:0000313" key="3">
    <source>
        <dbReference type="Proteomes" id="UP000650081"/>
    </source>
</evidence>
<name>A0A923PH63_9BACT</name>
<proteinExistence type="predicted"/>
<evidence type="ECO:0000256" key="1">
    <source>
        <dbReference type="SAM" id="SignalP"/>
    </source>
</evidence>
<accession>A0A923PH63</accession>
<reference evidence="2" key="1">
    <citation type="submission" date="2020-08" db="EMBL/GenBank/DDBJ databases">
        <title>Lewinella bacteria from marine environments.</title>
        <authorList>
            <person name="Zhong Y."/>
        </authorList>
    </citation>
    <scope>NUCLEOTIDE SEQUENCE</scope>
    <source>
        <strain evidence="2">KCTC 42187</strain>
    </source>
</reference>
<evidence type="ECO:0000313" key="2">
    <source>
        <dbReference type="EMBL" id="MBC6993209.1"/>
    </source>
</evidence>
<keyword evidence="3" id="KW-1185">Reference proteome</keyword>
<feature type="signal peptide" evidence="1">
    <location>
        <begin position="1"/>
        <end position="21"/>
    </location>
</feature>
<dbReference type="RefSeq" id="WP_187465328.1">
    <property type="nucleotide sequence ID" value="NZ_JACSIT010000058.1"/>
</dbReference>
<gene>
    <name evidence="2" type="ORF">H9S92_03480</name>
</gene>
<comment type="caution">
    <text evidence="2">The sequence shown here is derived from an EMBL/GenBank/DDBJ whole genome shotgun (WGS) entry which is preliminary data.</text>
</comment>
<feature type="chain" id="PRO_5037919142" evidence="1">
    <location>
        <begin position="22"/>
        <end position="391"/>
    </location>
</feature>
<sequence length="391" mass="43375">MKKVMYLIIFLMSMTSIDIQAQSCSIDFGDYSSASFNSSNCTYLFNGVFVSLIGFNDFGEEIPICGSGEDPWIARIMKPNIPLIGESIRVTTNGGLETMTIRYKYIGQELSEEFFDESIVIDDFSNLEFIDVLDIECTLLGSECGLSPASVALEVVDPVIPNIPSNPTAQQTETTLSGLTDDYRNGINDYHYYEVDNEICNSQSNSNCTVDNVYNFIKNNREFQVPQYLDFPQTPADILDTDPIAFLKRLINNRLLTDEITNLPAIDGDTVIIGGNDLRLLAGIAGLILNQALEECSGLVNINSDPVVISLHDEGKSITNYTLPGHTLHPGKITRFVYSEDCGQTVRVRTIGEGLHFCGDTPYGVVFSFLNIGVGRETFQNMDNRLIIFFN</sequence>